<dbReference type="EMBL" id="KV011191">
    <property type="protein sequence ID" value="KZV26614.1"/>
    <property type="molecule type" value="Genomic_DNA"/>
</dbReference>
<evidence type="ECO:0000313" key="2">
    <source>
        <dbReference type="EMBL" id="KZV26614.1"/>
    </source>
</evidence>
<protein>
    <submittedName>
        <fullName evidence="2">Uncharacterized protein</fullName>
    </submittedName>
</protein>
<feature type="region of interest" description="Disordered" evidence="1">
    <location>
        <begin position="1"/>
        <end position="33"/>
    </location>
</feature>
<gene>
    <name evidence="2" type="ORF">F511_08138</name>
</gene>
<name>A0A2Z7AXM5_9LAMI</name>
<proteinExistence type="predicted"/>
<dbReference type="Proteomes" id="UP000250235">
    <property type="component" value="Unassembled WGS sequence"/>
</dbReference>
<keyword evidence="3" id="KW-1185">Reference proteome</keyword>
<accession>A0A2Z7AXM5</accession>
<dbReference type="AlphaFoldDB" id="A0A2Z7AXM5"/>
<reference evidence="2 3" key="1">
    <citation type="journal article" date="2015" name="Proc. Natl. Acad. Sci. U.S.A.">
        <title>The resurrection genome of Boea hygrometrica: A blueprint for survival of dehydration.</title>
        <authorList>
            <person name="Xiao L."/>
            <person name="Yang G."/>
            <person name="Zhang L."/>
            <person name="Yang X."/>
            <person name="Zhao S."/>
            <person name="Ji Z."/>
            <person name="Zhou Q."/>
            <person name="Hu M."/>
            <person name="Wang Y."/>
            <person name="Chen M."/>
            <person name="Xu Y."/>
            <person name="Jin H."/>
            <person name="Xiao X."/>
            <person name="Hu G."/>
            <person name="Bao F."/>
            <person name="Hu Y."/>
            <person name="Wan P."/>
            <person name="Li L."/>
            <person name="Deng X."/>
            <person name="Kuang T."/>
            <person name="Xiang C."/>
            <person name="Zhu J.K."/>
            <person name="Oliver M.J."/>
            <person name="He Y."/>
        </authorList>
    </citation>
    <scope>NUCLEOTIDE SEQUENCE [LARGE SCALE GENOMIC DNA]</scope>
    <source>
        <strain evidence="3">cv. XS01</strain>
    </source>
</reference>
<sequence length="90" mass="10119">MPHQLIKKRRRNATTADNRFLSKQPTAGHAKQLNDVVRDTSPLLPTAEQKCYTQNAAFQLNKTTSPLQQQLVTQTIGWSPTKSNSSQRNS</sequence>
<feature type="compositionally biased region" description="Basic residues" evidence="1">
    <location>
        <begin position="1"/>
        <end position="12"/>
    </location>
</feature>
<organism evidence="2 3">
    <name type="scientific">Dorcoceras hygrometricum</name>
    <dbReference type="NCBI Taxonomy" id="472368"/>
    <lineage>
        <taxon>Eukaryota</taxon>
        <taxon>Viridiplantae</taxon>
        <taxon>Streptophyta</taxon>
        <taxon>Embryophyta</taxon>
        <taxon>Tracheophyta</taxon>
        <taxon>Spermatophyta</taxon>
        <taxon>Magnoliopsida</taxon>
        <taxon>eudicotyledons</taxon>
        <taxon>Gunneridae</taxon>
        <taxon>Pentapetalae</taxon>
        <taxon>asterids</taxon>
        <taxon>lamiids</taxon>
        <taxon>Lamiales</taxon>
        <taxon>Gesneriaceae</taxon>
        <taxon>Didymocarpoideae</taxon>
        <taxon>Trichosporeae</taxon>
        <taxon>Loxocarpinae</taxon>
        <taxon>Dorcoceras</taxon>
    </lineage>
</organism>
<evidence type="ECO:0000256" key="1">
    <source>
        <dbReference type="SAM" id="MobiDB-lite"/>
    </source>
</evidence>
<feature type="compositionally biased region" description="Polar residues" evidence="1">
    <location>
        <begin position="13"/>
        <end position="25"/>
    </location>
</feature>
<evidence type="ECO:0000313" key="3">
    <source>
        <dbReference type="Proteomes" id="UP000250235"/>
    </source>
</evidence>